<protein>
    <submittedName>
        <fullName evidence="1">Uncharacterized protein</fullName>
    </submittedName>
</protein>
<dbReference type="Proteomes" id="UP000030656">
    <property type="component" value="Unassembled WGS sequence"/>
</dbReference>
<accession>A0A024VUU9</accession>
<evidence type="ECO:0000313" key="1">
    <source>
        <dbReference type="EMBL" id="ETW31671.1"/>
    </source>
</evidence>
<reference evidence="1 2" key="2">
    <citation type="submission" date="2013-02" db="EMBL/GenBank/DDBJ databases">
        <title>The Genome Sequence of Plasmodium falciparum FCH/4.</title>
        <authorList>
            <consortium name="The Broad Institute Genome Sequencing Platform"/>
            <consortium name="The Broad Institute Genome Sequencing Center for Infectious Disease"/>
            <person name="Neafsey D."/>
            <person name="Cheeseman I."/>
            <person name="Volkman S."/>
            <person name="Adams J."/>
            <person name="Walker B."/>
            <person name="Young S.K."/>
            <person name="Zeng Q."/>
            <person name="Gargeya S."/>
            <person name="Fitzgerald M."/>
            <person name="Haas B."/>
            <person name="Abouelleil A."/>
            <person name="Alvarado L."/>
            <person name="Arachchi H.M."/>
            <person name="Berlin A.M."/>
            <person name="Chapman S.B."/>
            <person name="Dewar J."/>
            <person name="Goldberg J."/>
            <person name="Griggs A."/>
            <person name="Gujja S."/>
            <person name="Hansen M."/>
            <person name="Howarth C."/>
            <person name="Imamovic A."/>
            <person name="Larimer J."/>
            <person name="McCowan C."/>
            <person name="Murphy C."/>
            <person name="Neiman D."/>
            <person name="Pearson M."/>
            <person name="Priest M."/>
            <person name="Roberts A."/>
            <person name="Saif S."/>
            <person name="Shea T."/>
            <person name="Sisk P."/>
            <person name="Sykes S."/>
            <person name="Wortman J."/>
            <person name="Nusbaum C."/>
            <person name="Birren B."/>
        </authorList>
    </citation>
    <scope>NUCLEOTIDE SEQUENCE [LARGE SCALE GENOMIC DNA]</scope>
    <source>
        <strain evidence="1 2">FCH/4</strain>
    </source>
</reference>
<dbReference type="AlphaFoldDB" id="A0A024VUU9"/>
<dbReference type="EMBL" id="KI927830">
    <property type="protein sequence ID" value="ETW31671.1"/>
    <property type="molecule type" value="Genomic_DNA"/>
</dbReference>
<evidence type="ECO:0000313" key="2">
    <source>
        <dbReference type="Proteomes" id="UP000030656"/>
    </source>
</evidence>
<organism evidence="1 2">
    <name type="scientific">Plasmodium falciparum FCH/4</name>
    <dbReference type="NCBI Taxonomy" id="1036724"/>
    <lineage>
        <taxon>Eukaryota</taxon>
        <taxon>Sar</taxon>
        <taxon>Alveolata</taxon>
        <taxon>Apicomplexa</taxon>
        <taxon>Aconoidasida</taxon>
        <taxon>Haemosporida</taxon>
        <taxon>Plasmodiidae</taxon>
        <taxon>Plasmodium</taxon>
        <taxon>Plasmodium (Laverania)</taxon>
    </lineage>
</organism>
<gene>
    <name evidence="1" type="ORF">PFFCH_00929</name>
</gene>
<name>A0A024VUU9_PLAFA</name>
<sequence length="35" mass="4315">MECTVFLRNYVLMNLNSQYCQSYHPGDYYEYHCND</sequence>
<proteinExistence type="predicted"/>
<reference evidence="1 2" key="1">
    <citation type="submission" date="2013-02" db="EMBL/GenBank/DDBJ databases">
        <title>The Genome Annotation of Plasmodium falciparum FCH/4.</title>
        <authorList>
            <consortium name="The Broad Institute Genome Sequencing Platform"/>
            <consortium name="The Broad Institute Genome Sequencing Center for Infectious Disease"/>
            <person name="Neafsey D."/>
            <person name="Hoffman S."/>
            <person name="Volkman S."/>
            <person name="Rosenthal P."/>
            <person name="Walker B."/>
            <person name="Young S.K."/>
            <person name="Zeng Q."/>
            <person name="Gargeya S."/>
            <person name="Fitzgerald M."/>
            <person name="Haas B."/>
            <person name="Abouelleil A."/>
            <person name="Allen A.W."/>
            <person name="Alvarado L."/>
            <person name="Arachchi H.M."/>
            <person name="Berlin A.M."/>
            <person name="Chapman S.B."/>
            <person name="Gainer-Dewar J."/>
            <person name="Goldberg J."/>
            <person name="Griggs A."/>
            <person name="Gujja S."/>
            <person name="Hansen M."/>
            <person name="Howarth C."/>
            <person name="Imamovic A."/>
            <person name="Ireland A."/>
            <person name="Larimer J."/>
            <person name="McCowan C."/>
            <person name="Murphy C."/>
            <person name="Pearson M."/>
            <person name="Poon T.W."/>
            <person name="Priest M."/>
            <person name="Roberts A."/>
            <person name="Saif S."/>
            <person name="Shea T."/>
            <person name="Sisk P."/>
            <person name="Sykes S."/>
            <person name="Wortman J."/>
            <person name="Nusbaum C."/>
            <person name="Birren B."/>
        </authorList>
    </citation>
    <scope>NUCLEOTIDE SEQUENCE [LARGE SCALE GENOMIC DNA]</scope>
    <source>
        <strain evidence="1 2">FCH/4</strain>
    </source>
</reference>